<dbReference type="EMBL" id="BSOR01000006">
    <property type="protein sequence ID" value="GLR62893.1"/>
    <property type="molecule type" value="Genomic_DNA"/>
</dbReference>
<dbReference type="PROSITE" id="PS51257">
    <property type="entry name" value="PROKAR_LIPOPROTEIN"/>
    <property type="match status" value="1"/>
</dbReference>
<dbReference type="InterPro" id="IPR001736">
    <property type="entry name" value="PLipase_D/transphosphatidylase"/>
</dbReference>
<keyword evidence="3" id="KW-1185">Reference proteome</keyword>
<sequence>MKRFNKSSSVLILPVTFSLVLALSIFIAGCGFTLPKNQGEYSAALPPATEGRLAVAINEMKSEHPDLTGVIPLSKGAEAFAARMLLADAATSSIDTQYYIWRADLTGYLLLDRLKQAADRGVQVRLLLDDHGTSGLDPEIAALQAHPNVEVRLWNPFNLRKFKLLSFTFDFFRLNRRMHNKSFTVDGHASVLGGRNIGDEYFSTGITPLFVDLDVLVAGEVVPLISQDFDRYWNSPSAYPAGQIVTKPAKGTPITDKIAGYNQSQQMADYRKILQETEMVTRLTAGDLELEWTKVKLVSDSPAKGQGALPKEDLLGGHIAEAVGTIEQQFDGVSAYFVPGKEGVKAFTRLEKRGVEVRMLTNSLEATDVLPVHAGYAKRRKKMLEGGVELFELRRQVDGGDEVSKKLGPFGSSGASLHAKTFAVDGKRIFVGSFNFDPRSARLNTEMGLLIDSERLAGGLHTAFDTGLAGTAWQVKKEDGKLVWVNPSNDAASPLTKEPGSGFWSNLSLKVIGWLPVEWLL</sequence>
<evidence type="ECO:0000313" key="3">
    <source>
        <dbReference type="Proteomes" id="UP001156682"/>
    </source>
</evidence>
<comment type="caution">
    <text evidence="2">The sequence shown here is derived from an EMBL/GenBank/DDBJ whole genome shotgun (WGS) entry which is preliminary data.</text>
</comment>
<organism evidence="2 3">
    <name type="scientific">Marinospirillum insulare</name>
    <dbReference type="NCBI Taxonomy" id="217169"/>
    <lineage>
        <taxon>Bacteria</taxon>
        <taxon>Pseudomonadati</taxon>
        <taxon>Pseudomonadota</taxon>
        <taxon>Gammaproteobacteria</taxon>
        <taxon>Oceanospirillales</taxon>
        <taxon>Oceanospirillaceae</taxon>
        <taxon>Marinospirillum</taxon>
    </lineage>
</organism>
<protein>
    <submittedName>
        <fullName evidence="2">Phospholipase D family protein</fullName>
    </submittedName>
</protein>
<dbReference type="CDD" id="cd09111">
    <property type="entry name" value="PLDc_ymdC_like_1"/>
    <property type="match status" value="1"/>
</dbReference>
<dbReference type="RefSeq" id="WP_051610226.1">
    <property type="nucleotide sequence ID" value="NZ_BSOR01000006.1"/>
</dbReference>
<reference evidence="3" key="1">
    <citation type="journal article" date="2019" name="Int. J. Syst. Evol. Microbiol.">
        <title>The Global Catalogue of Microorganisms (GCM) 10K type strain sequencing project: providing services to taxonomists for standard genome sequencing and annotation.</title>
        <authorList>
            <consortium name="The Broad Institute Genomics Platform"/>
            <consortium name="The Broad Institute Genome Sequencing Center for Infectious Disease"/>
            <person name="Wu L."/>
            <person name="Ma J."/>
        </authorList>
    </citation>
    <scope>NUCLEOTIDE SEQUENCE [LARGE SCALE GENOMIC DNA]</scope>
    <source>
        <strain evidence="3">NBRC 100033</strain>
    </source>
</reference>
<dbReference type="InterPro" id="IPR025202">
    <property type="entry name" value="PLD-like_dom"/>
</dbReference>
<dbReference type="PANTHER" id="PTHR21248">
    <property type="entry name" value="CARDIOLIPIN SYNTHASE"/>
    <property type="match status" value="1"/>
</dbReference>
<evidence type="ECO:0000259" key="1">
    <source>
        <dbReference type="PROSITE" id="PS50035"/>
    </source>
</evidence>
<accession>A0ABQ5ZV46</accession>
<dbReference type="SUPFAM" id="SSF56024">
    <property type="entry name" value="Phospholipase D/nuclease"/>
    <property type="match status" value="2"/>
</dbReference>
<dbReference type="Proteomes" id="UP001156682">
    <property type="component" value="Unassembled WGS sequence"/>
</dbReference>
<dbReference type="PROSITE" id="PS50035">
    <property type="entry name" value="PLD"/>
    <property type="match status" value="2"/>
</dbReference>
<feature type="domain" description="PLD phosphodiesterase" evidence="1">
    <location>
        <begin position="174"/>
        <end position="201"/>
    </location>
</feature>
<dbReference type="SMART" id="SM00155">
    <property type="entry name" value="PLDc"/>
    <property type="match status" value="2"/>
</dbReference>
<dbReference type="Pfam" id="PF13091">
    <property type="entry name" value="PLDc_2"/>
    <property type="match status" value="2"/>
</dbReference>
<name>A0ABQ5ZV46_9GAMM</name>
<feature type="domain" description="PLD phosphodiesterase" evidence="1">
    <location>
        <begin position="413"/>
        <end position="440"/>
    </location>
</feature>
<proteinExistence type="predicted"/>
<evidence type="ECO:0000313" key="2">
    <source>
        <dbReference type="EMBL" id="GLR62893.1"/>
    </source>
</evidence>
<dbReference type="PANTHER" id="PTHR21248:SF12">
    <property type="entry name" value="CARDIOLIPIN SYNTHASE C"/>
    <property type="match status" value="1"/>
</dbReference>
<gene>
    <name evidence="2" type="ORF">GCM10007878_03280</name>
</gene>
<dbReference type="CDD" id="cd09113">
    <property type="entry name" value="PLDc_ymdC_like_2"/>
    <property type="match status" value="1"/>
</dbReference>
<dbReference type="Gene3D" id="3.30.870.10">
    <property type="entry name" value="Endonuclease Chain A"/>
    <property type="match status" value="2"/>
</dbReference>